<keyword evidence="3" id="KW-1185">Reference proteome</keyword>
<keyword evidence="1" id="KW-0175">Coiled coil</keyword>
<organism evidence="2 3">
    <name type="scientific">Spiroplasma ixodetis</name>
    <dbReference type="NCBI Taxonomy" id="2141"/>
    <lineage>
        <taxon>Bacteria</taxon>
        <taxon>Bacillati</taxon>
        <taxon>Mycoplasmatota</taxon>
        <taxon>Mollicutes</taxon>
        <taxon>Entomoplasmatales</taxon>
        <taxon>Spiroplasmataceae</taxon>
        <taxon>Spiroplasma</taxon>
    </lineage>
</organism>
<name>A0ABM8BYT9_9MOLU</name>
<evidence type="ECO:0000313" key="3">
    <source>
        <dbReference type="Proteomes" id="UP001163387"/>
    </source>
</evidence>
<evidence type="ECO:0000256" key="1">
    <source>
        <dbReference type="SAM" id="Coils"/>
    </source>
</evidence>
<dbReference type="RefSeq" id="WP_281748637.1">
    <property type="nucleotide sequence ID" value="NZ_AP026933.1"/>
</dbReference>
<gene>
    <name evidence="2" type="ORF">SHM_27100</name>
</gene>
<feature type="coiled-coil region" evidence="1">
    <location>
        <begin position="328"/>
        <end position="359"/>
    </location>
</feature>
<dbReference type="Proteomes" id="UP001163387">
    <property type="component" value="Chromosome"/>
</dbReference>
<evidence type="ECO:0000313" key="2">
    <source>
        <dbReference type="EMBL" id="BDT05064.1"/>
    </source>
</evidence>
<proteinExistence type="predicted"/>
<protein>
    <submittedName>
        <fullName evidence="2">Uncharacterized protein</fullName>
    </submittedName>
</protein>
<accession>A0ABM8BYT9</accession>
<sequence length="572" mass="66653">MPIGTTSTAILLNINKPKHTRTSNQQENKSFWWEILEMIGVQVIAVALAPFTGGLSESVVLGLGASDLIASISAVGVEFLTDFTINQVYDYLKGNVTPLNTFFNILPAFAGLNKISRGYRTTKFIKLAQKTKTLEQVGIKEAKNLQEIISQVSGKEILTDKIIGNKRYLMNYSFAPNRETIIQNLGYVAEREYKNNFQKLEAQELKDYLLLQNELIKLSPQLTPKFKIKDIDKANIFLQKYNTDLKEVLKMNQHDWLNLVHTIHSENRYGKTLILDLQKIRANAIKFNFKKSSIHKIVLNANKFFKYLDIRFYLKKGLNKFWKNTPYFEKLQESIYKLQEKFEKLEKQAFEKINKLKEKATDLFTSAEKRAIKHAQLIPLNSPVFMGCKIQPLSLEKCAITIYHRNPKYKPITIVDSIFKAETFVTQIHPFHWYRWYSGWYIGYGVNQNKWLKAIAFAPPVVQQIIRDSFKVYREIFRIVRTYHKVVNVINNPIENINKSFKSVGLKFSVNTLFGTGLLHHLEKFAYSQVVTKSKKKIKKGKNKIQKEIEHITHKKTKKHTHHYKQAFFKEW</sequence>
<dbReference type="EMBL" id="AP026933">
    <property type="protein sequence ID" value="BDT05064.1"/>
    <property type="molecule type" value="Genomic_DNA"/>
</dbReference>
<reference evidence="2 3" key="1">
    <citation type="journal article" date="2022" name="Front. Microbiol.">
        <title>Male-killing mechanisms vary between Spiroplasma species.</title>
        <authorList>
            <person name="Arai H."/>
            <person name="Inoue M."/>
            <person name="Kageyama D."/>
        </authorList>
    </citation>
    <scope>NUCLEOTIDE SEQUENCE [LARGE SCALE GENOMIC DNA]</scope>
    <source>
        <strain evidence="3">sHm</strain>
    </source>
</reference>